<protein>
    <submittedName>
        <fullName evidence="1">Uncharacterized protein</fullName>
    </submittedName>
</protein>
<dbReference type="Proteomes" id="UP000676336">
    <property type="component" value="Unassembled WGS sequence"/>
</dbReference>
<comment type="caution">
    <text evidence="1">The sequence shown here is derived from an EMBL/GenBank/DDBJ whole genome shotgun (WGS) entry which is preliminary data.</text>
</comment>
<name>A0A8S3CXM4_9BILA</name>
<reference evidence="1" key="1">
    <citation type="submission" date="2021-02" db="EMBL/GenBank/DDBJ databases">
        <authorList>
            <person name="Nowell W R."/>
        </authorList>
    </citation>
    <scope>NUCLEOTIDE SEQUENCE</scope>
</reference>
<gene>
    <name evidence="1" type="ORF">SMN809_LOCUS54687</name>
</gene>
<dbReference type="EMBL" id="CAJOBI010191415">
    <property type="protein sequence ID" value="CAF4962459.1"/>
    <property type="molecule type" value="Genomic_DNA"/>
</dbReference>
<evidence type="ECO:0000313" key="1">
    <source>
        <dbReference type="EMBL" id="CAF4962459.1"/>
    </source>
</evidence>
<evidence type="ECO:0000313" key="2">
    <source>
        <dbReference type="Proteomes" id="UP000676336"/>
    </source>
</evidence>
<sequence>MSDYESALTKAIKEE</sequence>
<accession>A0A8S3CXM4</accession>
<organism evidence="1 2">
    <name type="scientific">Rotaria magnacalcarata</name>
    <dbReference type="NCBI Taxonomy" id="392030"/>
    <lineage>
        <taxon>Eukaryota</taxon>
        <taxon>Metazoa</taxon>
        <taxon>Spiralia</taxon>
        <taxon>Gnathifera</taxon>
        <taxon>Rotifera</taxon>
        <taxon>Eurotatoria</taxon>
        <taxon>Bdelloidea</taxon>
        <taxon>Philodinida</taxon>
        <taxon>Philodinidae</taxon>
        <taxon>Rotaria</taxon>
    </lineage>
</organism>
<proteinExistence type="predicted"/>
<feature type="non-terminal residue" evidence="1">
    <location>
        <position position="15"/>
    </location>
</feature>